<dbReference type="SUPFAM" id="SSF51445">
    <property type="entry name" value="(Trans)glycosidases"/>
    <property type="match status" value="1"/>
</dbReference>
<dbReference type="FunFam" id="3.20.20.300:FF:000002">
    <property type="entry name" value="Probable beta-glucosidase"/>
    <property type="match status" value="1"/>
</dbReference>
<dbReference type="PANTHER" id="PTHR42715:SF12">
    <property type="entry name" value="BETA-GLUCOSIDASE G-RELATED"/>
    <property type="match status" value="1"/>
</dbReference>
<dbReference type="SMART" id="SM01217">
    <property type="entry name" value="Fn3_like"/>
    <property type="match status" value="1"/>
</dbReference>
<dbReference type="InterPro" id="IPR036881">
    <property type="entry name" value="Glyco_hydro_3_C_sf"/>
</dbReference>
<dbReference type="Gene3D" id="2.60.40.10">
    <property type="entry name" value="Immunoglobulins"/>
    <property type="match status" value="1"/>
</dbReference>
<evidence type="ECO:0000256" key="2">
    <source>
        <dbReference type="ARBA" id="ARBA00005336"/>
    </source>
</evidence>
<accession>A0A402A4V4</accession>
<comment type="similarity">
    <text evidence="2 10">Belongs to the glycosyl hydrolase 3 family.</text>
</comment>
<dbReference type="RefSeq" id="WP_126581566.1">
    <property type="nucleotide sequence ID" value="NZ_BIFR01000001.1"/>
</dbReference>
<dbReference type="GO" id="GO:0005576">
    <property type="term" value="C:extracellular region"/>
    <property type="evidence" value="ECO:0007669"/>
    <property type="project" value="UniProtKB-SubCell"/>
</dbReference>
<dbReference type="PANTHER" id="PTHR42715">
    <property type="entry name" value="BETA-GLUCOSIDASE"/>
    <property type="match status" value="1"/>
</dbReference>
<feature type="signal peptide" evidence="11">
    <location>
        <begin position="1"/>
        <end position="32"/>
    </location>
</feature>
<dbReference type="InterPro" id="IPR017853">
    <property type="entry name" value="GH"/>
</dbReference>
<evidence type="ECO:0000259" key="12">
    <source>
        <dbReference type="SMART" id="SM01217"/>
    </source>
</evidence>
<dbReference type="Proteomes" id="UP000287352">
    <property type="component" value="Unassembled WGS sequence"/>
</dbReference>
<dbReference type="Pfam" id="PF00933">
    <property type="entry name" value="Glyco_hydro_3"/>
    <property type="match status" value="1"/>
</dbReference>
<dbReference type="EMBL" id="BIFR01000001">
    <property type="protein sequence ID" value="GCE14089.1"/>
    <property type="molecule type" value="Genomic_DNA"/>
</dbReference>
<dbReference type="InterPro" id="IPR050288">
    <property type="entry name" value="Cellulose_deg_GH3"/>
</dbReference>
<keyword evidence="4 11" id="KW-0732">Signal</keyword>
<comment type="caution">
    <text evidence="13">The sequence shown here is derived from an EMBL/GenBank/DDBJ whole genome shotgun (WGS) entry which is preliminary data.</text>
</comment>
<dbReference type="GO" id="GO:0008422">
    <property type="term" value="F:beta-glucosidase activity"/>
    <property type="evidence" value="ECO:0007669"/>
    <property type="project" value="TreeGrafter"/>
</dbReference>
<evidence type="ECO:0000256" key="3">
    <source>
        <dbReference type="ARBA" id="ARBA00022525"/>
    </source>
</evidence>
<evidence type="ECO:0000256" key="9">
    <source>
        <dbReference type="ARBA" id="ARBA00041808"/>
    </source>
</evidence>
<dbReference type="OrthoDB" id="9805821at2"/>
<dbReference type="InterPro" id="IPR026891">
    <property type="entry name" value="Fn3-like"/>
</dbReference>
<dbReference type="Pfam" id="PF14310">
    <property type="entry name" value="Fn3-like"/>
    <property type="match status" value="1"/>
</dbReference>
<dbReference type="Gene3D" id="3.20.20.300">
    <property type="entry name" value="Glycoside hydrolase, family 3, N-terminal domain"/>
    <property type="match status" value="1"/>
</dbReference>
<evidence type="ECO:0000313" key="14">
    <source>
        <dbReference type="Proteomes" id="UP000287352"/>
    </source>
</evidence>
<protein>
    <recommendedName>
        <fullName evidence="6">Probable beta-glucosidase G</fullName>
    </recommendedName>
    <alternativeName>
        <fullName evidence="7">Beta-D-glucoside glucohydrolase G</fullName>
    </alternativeName>
    <alternativeName>
        <fullName evidence="8">Cellobiase G</fullName>
    </alternativeName>
    <alternativeName>
        <fullName evidence="9">Gentiobiase G</fullName>
    </alternativeName>
</protein>
<dbReference type="SUPFAM" id="SSF52279">
    <property type="entry name" value="Beta-D-glucan exohydrolase, C-terminal domain"/>
    <property type="match status" value="1"/>
</dbReference>
<dbReference type="InterPro" id="IPR001764">
    <property type="entry name" value="Glyco_hydro_3_N"/>
</dbReference>
<evidence type="ECO:0000256" key="4">
    <source>
        <dbReference type="ARBA" id="ARBA00022729"/>
    </source>
</evidence>
<dbReference type="Gene3D" id="3.40.50.1700">
    <property type="entry name" value="Glycoside hydrolase family 3 C-terminal domain"/>
    <property type="match status" value="1"/>
</dbReference>
<reference evidence="14" key="1">
    <citation type="submission" date="2018-12" db="EMBL/GenBank/DDBJ databases">
        <title>Tengunoibacter tsumagoiensis gen. nov., sp. nov., Dictyobacter kobayashii sp. nov., D. alpinus sp. nov., and D. joshuensis sp. nov. and description of Dictyobacteraceae fam. nov. within the order Ktedonobacterales isolated from Tengu-no-mugimeshi.</title>
        <authorList>
            <person name="Wang C.M."/>
            <person name="Zheng Y."/>
            <person name="Sakai Y."/>
            <person name="Toyoda A."/>
            <person name="Minakuchi Y."/>
            <person name="Abe K."/>
            <person name="Yokota A."/>
            <person name="Yabe S."/>
        </authorList>
    </citation>
    <scope>NUCLEOTIDE SEQUENCE [LARGE SCALE GENOMIC DNA]</scope>
    <source>
        <strain evidence="14">Uno3</strain>
    </source>
</reference>
<evidence type="ECO:0000256" key="10">
    <source>
        <dbReference type="RuleBase" id="RU361161"/>
    </source>
</evidence>
<organism evidence="13 14">
    <name type="scientific">Tengunoibacter tsumagoiensis</name>
    <dbReference type="NCBI Taxonomy" id="2014871"/>
    <lineage>
        <taxon>Bacteria</taxon>
        <taxon>Bacillati</taxon>
        <taxon>Chloroflexota</taxon>
        <taxon>Ktedonobacteria</taxon>
        <taxon>Ktedonobacterales</taxon>
        <taxon>Dictyobacteraceae</taxon>
        <taxon>Tengunoibacter</taxon>
    </lineage>
</organism>
<keyword evidence="10" id="KW-0326">Glycosidase</keyword>
<dbReference type="InterPro" id="IPR013783">
    <property type="entry name" value="Ig-like_fold"/>
</dbReference>
<dbReference type="InterPro" id="IPR002772">
    <property type="entry name" value="Glyco_hydro_3_C"/>
</dbReference>
<keyword evidence="5 10" id="KW-0378">Hydrolase</keyword>
<dbReference type="PRINTS" id="PR00133">
    <property type="entry name" value="GLHYDRLASE3"/>
</dbReference>
<dbReference type="PROSITE" id="PS00775">
    <property type="entry name" value="GLYCOSYL_HYDROL_F3"/>
    <property type="match status" value="1"/>
</dbReference>
<keyword evidence="14" id="KW-1185">Reference proteome</keyword>
<evidence type="ECO:0000256" key="5">
    <source>
        <dbReference type="ARBA" id="ARBA00022801"/>
    </source>
</evidence>
<evidence type="ECO:0000256" key="1">
    <source>
        <dbReference type="ARBA" id="ARBA00004613"/>
    </source>
</evidence>
<keyword evidence="3" id="KW-0964">Secreted</keyword>
<evidence type="ECO:0000256" key="7">
    <source>
        <dbReference type="ARBA" id="ARBA00041276"/>
    </source>
</evidence>
<evidence type="ECO:0000256" key="11">
    <source>
        <dbReference type="SAM" id="SignalP"/>
    </source>
</evidence>
<sequence>MSRATWHPMFLMALVCSLMISPTITPSFHAHALDRPWMDRSLSADQRANLLLKQMSLKEKIALLHGGDGPYVGNVPENTRLGIPALKLEDGPGGVADGVTQVTAFPAPIGVAASWDTQLMYQYGQATASEESGKGANIQLAPTVNILRIPQWGRSFESLGEDPYLTAQLAVANIQGIQSQGVIATVKHFAANNQEHDRETVSALVDQRTLHEIYLPAFEAAVKQGHVGSVMCAYNRVNGIYACEQNALLKNILKKDWGFPGFVMSDWQATHSTVASAQNGLDLEMPGGNYYGDALESAVQEGQVSINVLNDHVRRLLRTMFATGLFDTASSGSLQQDVTTPAHSQFARTVAEDSIVLLQNQQQILPLDPTHIKSIAVIGQDGSSAATATGGGSAQVHLPYLVSPLQGIRARAGSEIKVTYTSSSRAAEIAHAADIAIVFVSDQEDEGSDRPDLSLPHGQDKLVQAVAQANPHTIVVLNTGGPVLMPWAHQVQGILEAWYPGQEDGNAIASILFGDISPAGKLPMTFPVQESDLPVNTEAQYPGNNDVADYSEGIFVGYRHYDQQQIAPLFPFGFGLSYTHFSYSNLKISGQLSHQGYVQVDIDVTNDGERDGSEVAQLYIGLPSTRAVPQPPEQLKGFQKIFLPAGQQRHLSFTLDTRSLSYWDTHQANWALAPGTYTVGAGGSSRELQVTGIFTVETP</sequence>
<dbReference type="InterPro" id="IPR019800">
    <property type="entry name" value="Glyco_hydro_3_AS"/>
</dbReference>
<comment type="subcellular location">
    <subcellularLocation>
        <location evidence="1">Secreted</location>
    </subcellularLocation>
</comment>
<feature type="chain" id="PRO_5019351135" description="Probable beta-glucosidase G" evidence="11">
    <location>
        <begin position="33"/>
        <end position="699"/>
    </location>
</feature>
<dbReference type="FunFam" id="2.60.40.10:FF:000495">
    <property type="entry name" value="Periplasmic beta-glucosidase"/>
    <property type="match status" value="1"/>
</dbReference>
<gene>
    <name evidence="13" type="primary">bglX</name>
    <name evidence="13" type="ORF">KTT_39480</name>
</gene>
<dbReference type="InterPro" id="IPR036962">
    <property type="entry name" value="Glyco_hydro_3_N_sf"/>
</dbReference>
<name>A0A402A4V4_9CHLR</name>
<feature type="domain" description="Fibronectin type III-like" evidence="12">
    <location>
        <begin position="614"/>
        <end position="685"/>
    </location>
</feature>
<proteinExistence type="inferred from homology"/>
<evidence type="ECO:0000256" key="8">
    <source>
        <dbReference type="ARBA" id="ARBA00041601"/>
    </source>
</evidence>
<evidence type="ECO:0000313" key="13">
    <source>
        <dbReference type="EMBL" id="GCE14089.1"/>
    </source>
</evidence>
<dbReference type="AlphaFoldDB" id="A0A402A4V4"/>
<dbReference type="GO" id="GO:0009251">
    <property type="term" value="P:glucan catabolic process"/>
    <property type="evidence" value="ECO:0007669"/>
    <property type="project" value="TreeGrafter"/>
</dbReference>
<evidence type="ECO:0000256" key="6">
    <source>
        <dbReference type="ARBA" id="ARBA00039579"/>
    </source>
</evidence>
<dbReference type="Pfam" id="PF01915">
    <property type="entry name" value="Glyco_hydro_3_C"/>
    <property type="match status" value="1"/>
</dbReference>